<protein>
    <submittedName>
        <fullName evidence="2">Uncharacterized protein</fullName>
    </submittedName>
</protein>
<evidence type="ECO:0000313" key="2">
    <source>
        <dbReference type="EMBL" id="CAD9986707.1"/>
    </source>
</evidence>
<evidence type="ECO:0000256" key="1">
    <source>
        <dbReference type="SAM" id="MobiDB-lite"/>
    </source>
</evidence>
<name>A0A7S2YNM4_9STRA</name>
<dbReference type="AlphaFoldDB" id="A0A7S2YNM4"/>
<gene>
    <name evidence="2" type="ORF">APAL1065_LOCUS22863</name>
</gene>
<dbReference type="EMBL" id="HBHT01033994">
    <property type="protein sequence ID" value="CAD9986707.1"/>
    <property type="molecule type" value="Transcribed_RNA"/>
</dbReference>
<proteinExistence type="predicted"/>
<feature type="compositionally biased region" description="Polar residues" evidence="1">
    <location>
        <begin position="70"/>
        <end position="79"/>
    </location>
</feature>
<feature type="compositionally biased region" description="Basic residues" evidence="1">
    <location>
        <begin position="51"/>
        <end position="69"/>
    </location>
</feature>
<feature type="region of interest" description="Disordered" evidence="1">
    <location>
        <begin position="35"/>
        <end position="105"/>
    </location>
</feature>
<reference evidence="2" key="1">
    <citation type="submission" date="2021-01" db="EMBL/GenBank/DDBJ databases">
        <authorList>
            <person name="Corre E."/>
            <person name="Pelletier E."/>
            <person name="Niang G."/>
            <person name="Scheremetjew M."/>
            <person name="Finn R."/>
            <person name="Kale V."/>
            <person name="Holt S."/>
            <person name="Cochrane G."/>
            <person name="Meng A."/>
            <person name="Brown T."/>
            <person name="Cohen L."/>
        </authorList>
    </citation>
    <scope>NUCLEOTIDE SEQUENCE</scope>
    <source>
        <strain evidence="2">CCMP125</strain>
    </source>
</reference>
<feature type="compositionally biased region" description="Polar residues" evidence="1">
    <location>
        <begin position="37"/>
        <end position="48"/>
    </location>
</feature>
<accession>A0A7S2YNM4</accession>
<sequence>MSKTRSSRNLFLESQYDSALLMEYFCFLRKKTPGYDTDQSAHQSQQPADSKRKRSNLPKFGRKKKKKTQQPKYGNTNRQRVALQHHSGRGMMRHCDNSRSNEPGD</sequence>
<organism evidence="2">
    <name type="scientific">Entomoneis paludosa</name>
    <dbReference type="NCBI Taxonomy" id="265537"/>
    <lineage>
        <taxon>Eukaryota</taxon>
        <taxon>Sar</taxon>
        <taxon>Stramenopiles</taxon>
        <taxon>Ochrophyta</taxon>
        <taxon>Bacillariophyta</taxon>
        <taxon>Bacillariophyceae</taxon>
        <taxon>Bacillariophycidae</taxon>
        <taxon>Entomoneidaceae</taxon>
        <taxon>Entomoneis</taxon>
    </lineage>
</organism>